<evidence type="ECO:0000313" key="3">
    <source>
        <dbReference type="Proteomes" id="UP001195483"/>
    </source>
</evidence>
<keyword evidence="1" id="KW-1133">Transmembrane helix</keyword>
<gene>
    <name evidence="2" type="ORF">CHS0354_008566</name>
</gene>
<protein>
    <submittedName>
        <fullName evidence="2">Uncharacterized protein</fullName>
    </submittedName>
</protein>
<feature type="transmembrane region" description="Helical" evidence="1">
    <location>
        <begin position="18"/>
        <end position="36"/>
    </location>
</feature>
<reference evidence="2" key="1">
    <citation type="journal article" date="2021" name="Genome Biol. Evol.">
        <title>A High-Quality Reference Genome for a Parasitic Bivalve with Doubly Uniparental Inheritance (Bivalvia: Unionida).</title>
        <authorList>
            <person name="Smith C.H."/>
        </authorList>
    </citation>
    <scope>NUCLEOTIDE SEQUENCE</scope>
    <source>
        <strain evidence="2">CHS0354</strain>
    </source>
</reference>
<sequence>MRIEGRICWRHISPRKSVIFTVAYTCIVLFTVFNIFRGLMSRGVRKDKVIEEHNSLRYELRSPLDDLDLYLRMFSKQVGRYDTILVASLRYFWPGNVSLVVVLDDESMEDHKIGETLSKRYPYPRVAYQEPINPKIYKNNGHERMQRDFFYPDKFTNKTYVGYIDADTMFVTRVTENLLFEDGKPVVIGFFGMFQNKLWLHASEKTRAMTGQREHIVELRKHLEAKHNMSFDEIFDSVVSDEYFAQFNVFCQYIWDFHREEYKFYFQKRQGGLSREIQAGQVDEVYYEKHLNPEQMVPKPRASIHYRYHVNYAKNSIYRNIIKNGICFSGGFDICSDKCAHLNRSSLHVELFLFEFNDWSWDKRCIEKQREHYDTVAKKADSESADALLRGCHDVDTLSLLT</sequence>
<reference evidence="2" key="3">
    <citation type="submission" date="2023-05" db="EMBL/GenBank/DDBJ databases">
        <authorList>
            <person name="Smith C.H."/>
        </authorList>
    </citation>
    <scope>NUCLEOTIDE SEQUENCE</scope>
    <source>
        <strain evidence="2">CHS0354</strain>
        <tissue evidence="2">Mantle</tissue>
    </source>
</reference>
<comment type="caution">
    <text evidence="2">The sequence shown here is derived from an EMBL/GenBank/DDBJ whole genome shotgun (WGS) entry which is preliminary data.</text>
</comment>
<keyword evidence="3" id="KW-1185">Reference proteome</keyword>
<keyword evidence="1" id="KW-0812">Transmembrane</keyword>
<organism evidence="2 3">
    <name type="scientific">Potamilus streckersoni</name>
    <dbReference type="NCBI Taxonomy" id="2493646"/>
    <lineage>
        <taxon>Eukaryota</taxon>
        <taxon>Metazoa</taxon>
        <taxon>Spiralia</taxon>
        <taxon>Lophotrochozoa</taxon>
        <taxon>Mollusca</taxon>
        <taxon>Bivalvia</taxon>
        <taxon>Autobranchia</taxon>
        <taxon>Heteroconchia</taxon>
        <taxon>Palaeoheterodonta</taxon>
        <taxon>Unionida</taxon>
        <taxon>Unionoidea</taxon>
        <taxon>Unionidae</taxon>
        <taxon>Ambleminae</taxon>
        <taxon>Lampsilini</taxon>
        <taxon>Potamilus</taxon>
    </lineage>
</organism>
<evidence type="ECO:0000256" key="1">
    <source>
        <dbReference type="SAM" id="Phobius"/>
    </source>
</evidence>
<keyword evidence="1" id="KW-0472">Membrane</keyword>
<dbReference type="AlphaFoldDB" id="A0AAE0RS55"/>
<proteinExistence type="predicted"/>
<evidence type="ECO:0000313" key="2">
    <source>
        <dbReference type="EMBL" id="KAK3578708.1"/>
    </source>
</evidence>
<name>A0AAE0RS55_9BIVA</name>
<dbReference type="EMBL" id="JAEAOA010000564">
    <property type="protein sequence ID" value="KAK3578708.1"/>
    <property type="molecule type" value="Genomic_DNA"/>
</dbReference>
<reference evidence="2" key="2">
    <citation type="journal article" date="2021" name="Genome Biol. Evol.">
        <title>Developing a high-quality reference genome for a parasitic bivalve with doubly uniparental inheritance (Bivalvia: Unionida).</title>
        <authorList>
            <person name="Smith C.H."/>
        </authorList>
    </citation>
    <scope>NUCLEOTIDE SEQUENCE</scope>
    <source>
        <strain evidence="2">CHS0354</strain>
        <tissue evidence="2">Mantle</tissue>
    </source>
</reference>
<accession>A0AAE0RS55</accession>
<dbReference type="Proteomes" id="UP001195483">
    <property type="component" value="Unassembled WGS sequence"/>
</dbReference>